<dbReference type="Proteomes" id="UP000198374">
    <property type="component" value="Unassembled WGS sequence"/>
</dbReference>
<keyword evidence="4" id="KW-1185">Reference proteome</keyword>
<dbReference type="GO" id="GO:0003916">
    <property type="term" value="F:DNA topoisomerase activity"/>
    <property type="evidence" value="ECO:0007669"/>
    <property type="project" value="InterPro"/>
</dbReference>
<comment type="caution">
    <text evidence="3">The sequence shown here is derived from an EMBL/GenBank/DDBJ whole genome shotgun (WGS) entry which is preliminary data.</text>
</comment>
<evidence type="ECO:0000313" key="4">
    <source>
        <dbReference type="Proteomes" id="UP000198374"/>
    </source>
</evidence>
<reference evidence="3 4" key="1">
    <citation type="submission" date="2015-11" db="EMBL/GenBank/DDBJ databases">
        <title>Draft genome sequences of new species of the genus Lactobacillus isolated from orchardgrass silage.</title>
        <authorList>
            <person name="Tohno M."/>
            <person name="Tanizawa Y."/>
            <person name="Arita M."/>
        </authorList>
    </citation>
    <scope>NUCLEOTIDE SEQUENCE [LARGE SCALE GENOMIC DNA]</scope>
    <source>
        <strain evidence="3 4">IWT30</strain>
    </source>
</reference>
<dbReference type="RefSeq" id="WP_089109387.1">
    <property type="nucleotide sequence ID" value="NZ_BCMF01000007.1"/>
</dbReference>
<gene>
    <name evidence="3" type="ORF">IWT30_01555</name>
</gene>
<dbReference type="AlphaFoldDB" id="A0A1Z5ID35"/>
<dbReference type="Pfam" id="PF21861">
    <property type="entry name" value="RepB_C"/>
    <property type="match status" value="1"/>
</dbReference>
<dbReference type="GO" id="GO:0003677">
    <property type="term" value="F:DNA binding"/>
    <property type="evidence" value="ECO:0007669"/>
    <property type="project" value="InterPro"/>
</dbReference>
<dbReference type="EMBL" id="BCMF01000007">
    <property type="protein sequence ID" value="GAW99585.1"/>
    <property type="molecule type" value="Genomic_DNA"/>
</dbReference>
<name>A0A1Z5ID35_9LACO</name>
<dbReference type="InterPro" id="IPR002631">
    <property type="entry name" value="Plasmid_rep_OBD"/>
</dbReference>
<evidence type="ECO:0000259" key="2">
    <source>
        <dbReference type="Pfam" id="PF21861"/>
    </source>
</evidence>
<dbReference type="GO" id="GO:0006260">
    <property type="term" value="P:DNA replication"/>
    <property type="evidence" value="ECO:0007669"/>
    <property type="project" value="InterPro"/>
</dbReference>
<accession>A0A1Z5ID35</accession>
<dbReference type="Pfam" id="PF01719">
    <property type="entry name" value="Rep_OBD"/>
    <property type="match status" value="1"/>
</dbReference>
<dbReference type="Gene3D" id="3.40.1310.30">
    <property type="match status" value="1"/>
</dbReference>
<dbReference type="InterPro" id="IPR053923">
    <property type="entry name" value="RepB_C"/>
</dbReference>
<dbReference type="OrthoDB" id="3175474at2"/>
<proteinExistence type="predicted"/>
<feature type="domain" description="Replication protein RepB C-terminal" evidence="2">
    <location>
        <begin position="135"/>
        <end position="185"/>
    </location>
</feature>
<feature type="domain" description="Plasmid replication protein origin binding" evidence="1">
    <location>
        <begin position="3"/>
        <end position="123"/>
    </location>
</feature>
<sequence>MTKKEQRSSKWAFLMYKDSAPENYQDVLDSIHVPYVLSPWHDKDIVKDTGELKKVHKHGALFFDSLKGYHQVSELISDKLNGPAHVEVVQSPKGMLDYFTHANNPEKTQYDEKDIECGSGFNLRKFLMSQSNGTVINDVIDIIEEKNFVEFMDLVNYARENNQGMLNLIVDKTYFVSKLLDSRRYDQQNKIEYEEDKYE</sequence>
<dbReference type="GO" id="GO:0005727">
    <property type="term" value="C:extrachromosomal circular DNA"/>
    <property type="evidence" value="ECO:0007669"/>
    <property type="project" value="InterPro"/>
</dbReference>
<evidence type="ECO:0000259" key="1">
    <source>
        <dbReference type="Pfam" id="PF01719"/>
    </source>
</evidence>
<organism evidence="3 4">
    <name type="scientific">Secundilactobacillus mixtipabuli</name>
    <dbReference type="NCBI Taxonomy" id="1435342"/>
    <lineage>
        <taxon>Bacteria</taxon>
        <taxon>Bacillati</taxon>
        <taxon>Bacillota</taxon>
        <taxon>Bacilli</taxon>
        <taxon>Lactobacillales</taxon>
        <taxon>Lactobacillaceae</taxon>
        <taxon>Secundilactobacillus</taxon>
    </lineage>
</organism>
<evidence type="ECO:0000313" key="3">
    <source>
        <dbReference type="EMBL" id="GAW99585.1"/>
    </source>
</evidence>
<protein>
    <submittedName>
        <fullName evidence="3">Replication protein</fullName>
    </submittedName>
</protein>